<gene>
    <name evidence="1" type="ORF">OLEA9_A087607</name>
</gene>
<sequence length="163" mass="18597">MQLKNHCIAFSGHFELIKQLVYGNCGMINANELIHIATMHHIGLLIVENEWVSIYEQAKISGESAELKFKHEKAGRASDLADPRKWEDSLKQVELGSNIREAHAFSTVVGYSLDVFIVDGWTYEEVEQLRDAIEKELLKIEVFTFKGSNHRTLINANVWLKAE</sequence>
<reference evidence="1 2" key="1">
    <citation type="submission" date="2019-12" db="EMBL/GenBank/DDBJ databases">
        <authorList>
            <person name="Alioto T."/>
            <person name="Alioto T."/>
            <person name="Gomez Garrido J."/>
        </authorList>
    </citation>
    <scope>NUCLEOTIDE SEQUENCE [LARGE SCALE GENOMIC DNA]</scope>
</reference>
<dbReference type="OrthoDB" id="784063at2759"/>
<proteinExistence type="predicted"/>
<dbReference type="AlphaFoldDB" id="A0A8S0SMK7"/>
<name>A0A8S0SMK7_OLEEU</name>
<dbReference type="Gramene" id="OE9A087607T1">
    <property type="protein sequence ID" value="OE9A087607C1"/>
    <property type="gene ID" value="OE9A087607"/>
</dbReference>
<accession>A0A8S0SMK7</accession>
<keyword evidence="1" id="KW-0808">Transferase</keyword>
<protein>
    <submittedName>
        <fullName evidence="1">Serine threonine- kinase STY46-like isoform X1</fullName>
    </submittedName>
</protein>
<dbReference type="Proteomes" id="UP000594638">
    <property type="component" value="Unassembled WGS sequence"/>
</dbReference>
<keyword evidence="1" id="KW-0418">Kinase</keyword>
<organism evidence="1 2">
    <name type="scientific">Olea europaea subsp. europaea</name>
    <dbReference type="NCBI Taxonomy" id="158383"/>
    <lineage>
        <taxon>Eukaryota</taxon>
        <taxon>Viridiplantae</taxon>
        <taxon>Streptophyta</taxon>
        <taxon>Embryophyta</taxon>
        <taxon>Tracheophyta</taxon>
        <taxon>Spermatophyta</taxon>
        <taxon>Magnoliopsida</taxon>
        <taxon>eudicotyledons</taxon>
        <taxon>Gunneridae</taxon>
        <taxon>Pentapetalae</taxon>
        <taxon>asterids</taxon>
        <taxon>lamiids</taxon>
        <taxon>Lamiales</taxon>
        <taxon>Oleaceae</taxon>
        <taxon>Oleeae</taxon>
        <taxon>Olea</taxon>
    </lineage>
</organism>
<comment type="caution">
    <text evidence="1">The sequence shown here is derived from an EMBL/GenBank/DDBJ whole genome shotgun (WGS) entry which is preliminary data.</text>
</comment>
<dbReference type="EMBL" id="CACTIH010005454">
    <property type="protein sequence ID" value="CAA2993742.1"/>
    <property type="molecule type" value="Genomic_DNA"/>
</dbReference>
<keyword evidence="2" id="KW-1185">Reference proteome</keyword>
<evidence type="ECO:0000313" key="1">
    <source>
        <dbReference type="EMBL" id="CAA2993742.1"/>
    </source>
</evidence>
<dbReference type="GO" id="GO:0016301">
    <property type="term" value="F:kinase activity"/>
    <property type="evidence" value="ECO:0007669"/>
    <property type="project" value="UniProtKB-KW"/>
</dbReference>
<evidence type="ECO:0000313" key="2">
    <source>
        <dbReference type="Proteomes" id="UP000594638"/>
    </source>
</evidence>